<evidence type="ECO:0000256" key="5">
    <source>
        <dbReference type="ARBA" id="ARBA00023027"/>
    </source>
</evidence>
<feature type="domain" description="RCK N-terminal" evidence="7">
    <location>
        <begin position="1"/>
        <end position="114"/>
    </location>
</feature>
<dbReference type="Pfam" id="PF02254">
    <property type="entry name" value="TrkA_N"/>
    <property type="match status" value="2"/>
</dbReference>
<dbReference type="InterPro" id="IPR036291">
    <property type="entry name" value="NAD(P)-bd_dom_sf"/>
</dbReference>
<dbReference type="PRINTS" id="PR00335">
    <property type="entry name" value="KUPTAKETRKA"/>
</dbReference>
<keyword evidence="2" id="KW-0813">Transport</keyword>
<reference evidence="9 10" key="1">
    <citation type="submission" date="2021-10" db="EMBL/GenBank/DDBJ databases">
        <title>Anaerobic single-cell dispensing facilitates the cultivation of human gut bacteria.</title>
        <authorList>
            <person name="Afrizal A."/>
        </authorList>
    </citation>
    <scope>NUCLEOTIDE SEQUENCE [LARGE SCALE GENOMIC DNA]</scope>
    <source>
        <strain evidence="9 10">CLA-AA-H277</strain>
    </source>
</reference>
<dbReference type="NCBIfam" id="NF007033">
    <property type="entry name" value="PRK09496.1-5"/>
    <property type="match status" value="1"/>
</dbReference>
<dbReference type="Pfam" id="PF02080">
    <property type="entry name" value="TrkA_C"/>
    <property type="match status" value="1"/>
</dbReference>
<dbReference type="AlphaFoldDB" id="A0AAE3DR58"/>
<sequence>MYIIIIGCGKVGLSLAEQLSDENHDITLVDSSADKLQNLSDDLDVMKILGNGASISTLQDAGIERADILIAVTGSDELNLLCCLIAKKAGHVSTIARVRNPIYNQEIDFIRESIGLSMIINPELAAATEISRILRFPSAIKIDTFAKGRAELLKFKLKPEFRLGGNRIMDIMDRYHCDILFCSAERDKTVYIPDGNFILQDGDLISIIATPTNAADFFRKVGLKTNQVKNTMIVGGGTIAYYLAKQLQDMKIRVRIIELNRARCEHLSKILPDVTVINGDGTNRDLLMQEGLPHAESFVSLTNMDEENIFLSLFAEQQTEGLKTVTKVNRVAYTEIIDRLDIGSVIYPKYITADYILQYVRAMQNSIGSNVETLYQILDNKAEALEFAVHETSGVTNIPLSELNLKKNLLIGCISRGGNTWIPRGGDRIQVGDRVIVVTTQLGLNDLKDILRK</sequence>
<feature type="domain" description="RCK N-terminal" evidence="7">
    <location>
        <begin position="228"/>
        <end position="346"/>
    </location>
</feature>
<dbReference type="Proteomes" id="UP001197875">
    <property type="component" value="Unassembled WGS sequence"/>
</dbReference>
<keyword evidence="6" id="KW-0406">Ion transport</keyword>
<accession>A0AAE3DR58</accession>
<dbReference type="NCBIfam" id="NF007031">
    <property type="entry name" value="PRK09496.1-2"/>
    <property type="match status" value="1"/>
</dbReference>
<keyword evidence="4" id="KW-0630">Potassium</keyword>
<dbReference type="PANTHER" id="PTHR43833">
    <property type="entry name" value="POTASSIUM CHANNEL PROTEIN 2-RELATED-RELATED"/>
    <property type="match status" value="1"/>
</dbReference>
<evidence type="ECO:0000259" key="8">
    <source>
        <dbReference type="PROSITE" id="PS51202"/>
    </source>
</evidence>
<evidence type="ECO:0000259" key="7">
    <source>
        <dbReference type="PROSITE" id="PS51201"/>
    </source>
</evidence>
<dbReference type="InterPro" id="IPR003148">
    <property type="entry name" value="RCK_N"/>
</dbReference>
<dbReference type="NCBIfam" id="NF007041">
    <property type="entry name" value="PRK09496.3-4"/>
    <property type="match status" value="1"/>
</dbReference>
<comment type="caution">
    <text evidence="9">The sequence shown here is derived from an EMBL/GenBank/DDBJ whole genome shotgun (WGS) entry which is preliminary data.</text>
</comment>
<name>A0AAE3DR58_9FIRM</name>
<dbReference type="EMBL" id="JAJEPR010000004">
    <property type="protein sequence ID" value="MCC2188824.1"/>
    <property type="molecule type" value="Genomic_DNA"/>
</dbReference>
<feature type="domain" description="RCK C-terminal" evidence="8">
    <location>
        <begin position="369"/>
        <end position="453"/>
    </location>
</feature>
<evidence type="ECO:0000256" key="4">
    <source>
        <dbReference type="ARBA" id="ARBA00022958"/>
    </source>
</evidence>
<dbReference type="InterPro" id="IPR050721">
    <property type="entry name" value="Trk_Ktr_HKT_K-transport"/>
</dbReference>
<evidence type="ECO:0000256" key="2">
    <source>
        <dbReference type="ARBA" id="ARBA00022448"/>
    </source>
</evidence>
<dbReference type="GO" id="GO:0015079">
    <property type="term" value="F:potassium ion transmembrane transporter activity"/>
    <property type="evidence" value="ECO:0007669"/>
    <property type="project" value="InterPro"/>
</dbReference>
<dbReference type="InterPro" id="IPR036721">
    <property type="entry name" value="RCK_C_sf"/>
</dbReference>
<evidence type="ECO:0000313" key="10">
    <source>
        <dbReference type="Proteomes" id="UP001197875"/>
    </source>
</evidence>
<evidence type="ECO:0000313" key="9">
    <source>
        <dbReference type="EMBL" id="MCC2188824.1"/>
    </source>
</evidence>
<dbReference type="RefSeq" id="WP_178045692.1">
    <property type="nucleotide sequence ID" value="NZ_JAJEPR010000004.1"/>
</dbReference>
<dbReference type="SUPFAM" id="SSF116726">
    <property type="entry name" value="TrkA C-terminal domain-like"/>
    <property type="match status" value="2"/>
</dbReference>
<dbReference type="InterPro" id="IPR006036">
    <property type="entry name" value="K_uptake_TrkA"/>
</dbReference>
<keyword evidence="10" id="KW-1185">Reference proteome</keyword>
<evidence type="ECO:0000256" key="1">
    <source>
        <dbReference type="ARBA" id="ARBA00017378"/>
    </source>
</evidence>
<dbReference type="NCBIfam" id="NF007039">
    <property type="entry name" value="PRK09496.3-2"/>
    <property type="match status" value="1"/>
</dbReference>
<dbReference type="InterPro" id="IPR006037">
    <property type="entry name" value="RCK_C"/>
</dbReference>
<protein>
    <recommendedName>
        <fullName evidence="1">Trk system potassium uptake protein TrkA</fullName>
    </recommendedName>
</protein>
<proteinExistence type="predicted"/>
<dbReference type="PANTHER" id="PTHR43833:SF5">
    <property type="entry name" value="TRK SYSTEM POTASSIUM UPTAKE PROTEIN TRKA"/>
    <property type="match status" value="1"/>
</dbReference>
<dbReference type="PROSITE" id="PS51201">
    <property type="entry name" value="RCK_N"/>
    <property type="match status" value="2"/>
</dbReference>
<organism evidence="9 10">
    <name type="scientific">Fusicatenibacter faecihominis</name>
    <dbReference type="NCBI Taxonomy" id="2881276"/>
    <lineage>
        <taxon>Bacteria</taxon>
        <taxon>Bacillati</taxon>
        <taxon>Bacillota</taxon>
        <taxon>Clostridia</taxon>
        <taxon>Lachnospirales</taxon>
        <taxon>Lachnospiraceae</taxon>
        <taxon>Fusicatenibacter</taxon>
    </lineage>
</organism>
<feature type="domain" description="RCK C-terminal" evidence="8">
    <location>
        <begin position="140"/>
        <end position="224"/>
    </location>
</feature>
<evidence type="ECO:0000256" key="6">
    <source>
        <dbReference type="ARBA" id="ARBA00023065"/>
    </source>
</evidence>
<dbReference type="PROSITE" id="PS51202">
    <property type="entry name" value="RCK_C"/>
    <property type="match status" value="2"/>
</dbReference>
<dbReference type="GO" id="GO:0005886">
    <property type="term" value="C:plasma membrane"/>
    <property type="evidence" value="ECO:0007669"/>
    <property type="project" value="InterPro"/>
</dbReference>
<dbReference type="Gene3D" id="3.40.50.720">
    <property type="entry name" value="NAD(P)-binding Rossmann-like Domain"/>
    <property type="match status" value="2"/>
</dbReference>
<gene>
    <name evidence="9" type="primary">trkA</name>
    <name evidence="9" type="ORF">LKD71_03130</name>
</gene>
<keyword evidence="5" id="KW-0520">NAD</keyword>
<evidence type="ECO:0000256" key="3">
    <source>
        <dbReference type="ARBA" id="ARBA00022538"/>
    </source>
</evidence>
<dbReference type="Gene3D" id="3.30.70.1450">
    <property type="entry name" value="Regulator of K+ conductance, C-terminal domain"/>
    <property type="match status" value="2"/>
</dbReference>
<dbReference type="SUPFAM" id="SSF51735">
    <property type="entry name" value="NAD(P)-binding Rossmann-fold domains"/>
    <property type="match status" value="2"/>
</dbReference>
<keyword evidence="3" id="KW-0633">Potassium transport</keyword>